<dbReference type="PANTHER" id="PTHR44520:SF2">
    <property type="entry name" value="RESPONSE REGULATOR RCP1"/>
    <property type="match status" value="1"/>
</dbReference>
<dbReference type="EMBL" id="JBHSZV010000065">
    <property type="protein sequence ID" value="MFC7064139.1"/>
    <property type="molecule type" value="Genomic_DNA"/>
</dbReference>
<dbReference type="CDD" id="cd17557">
    <property type="entry name" value="REC_Rcp-like"/>
    <property type="match status" value="1"/>
</dbReference>
<dbReference type="SMART" id="SM00448">
    <property type="entry name" value="REC"/>
    <property type="match status" value="1"/>
</dbReference>
<dbReference type="InterPro" id="IPR001789">
    <property type="entry name" value="Sig_transdc_resp-reg_receiver"/>
</dbReference>
<keyword evidence="4" id="KW-1185">Reference proteome</keyword>
<dbReference type="Proteomes" id="UP001596410">
    <property type="component" value="Unassembled WGS sequence"/>
</dbReference>
<feature type="modified residue" description="4-aspartylphosphate" evidence="1">
    <location>
        <position position="69"/>
    </location>
</feature>
<gene>
    <name evidence="3" type="ORF">ACFQIC_20305</name>
</gene>
<proteinExistence type="predicted"/>
<protein>
    <submittedName>
        <fullName evidence="3">Response regulator</fullName>
    </submittedName>
</protein>
<dbReference type="InterPro" id="IPR011006">
    <property type="entry name" value="CheY-like_superfamily"/>
</dbReference>
<evidence type="ECO:0000259" key="2">
    <source>
        <dbReference type="PROSITE" id="PS50110"/>
    </source>
</evidence>
<dbReference type="InterPro" id="IPR052893">
    <property type="entry name" value="TCS_response_regulator"/>
</dbReference>
<dbReference type="SUPFAM" id="SSF52172">
    <property type="entry name" value="CheY-like"/>
    <property type="match status" value="1"/>
</dbReference>
<evidence type="ECO:0000313" key="4">
    <source>
        <dbReference type="Proteomes" id="UP001596410"/>
    </source>
</evidence>
<comment type="caution">
    <text evidence="3">The sequence shown here is derived from an EMBL/GenBank/DDBJ whole genome shotgun (WGS) entry which is preliminary data.</text>
</comment>
<reference evidence="4" key="1">
    <citation type="journal article" date="2019" name="Int. J. Syst. Evol. Microbiol.">
        <title>The Global Catalogue of Microorganisms (GCM) 10K type strain sequencing project: providing services to taxonomists for standard genome sequencing and annotation.</title>
        <authorList>
            <consortium name="The Broad Institute Genomics Platform"/>
            <consortium name="The Broad Institute Genome Sequencing Center for Infectious Disease"/>
            <person name="Wu L."/>
            <person name="Ma J."/>
        </authorList>
    </citation>
    <scope>NUCLEOTIDE SEQUENCE [LARGE SCALE GENOMIC DNA]</scope>
    <source>
        <strain evidence="4">CGMCC 4.1621</strain>
    </source>
</reference>
<dbReference type="RefSeq" id="WP_204712347.1">
    <property type="nucleotide sequence ID" value="NZ_JBHSZV010000065.1"/>
</dbReference>
<dbReference type="Pfam" id="PF00072">
    <property type="entry name" value="Response_reg"/>
    <property type="match status" value="1"/>
</dbReference>
<dbReference type="Gene3D" id="3.40.50.2300">
    <property type="match status" value="1"/>
</dbReference>
<feature type="domain" description="Response regulatory" evidence="2">
    <location>
        <begin position="9"/>
        <end position="136"/>
    </location>
</feature>
<evidence type="ECO:0000256" key="1">
    <source>
        <dbReference type="PROSITE-ProRule" id="PRU00169"/>
    </source>
</evidence>
<name>A0ABW2EP46_9BACI</name>
<keyword evidence="1" id="KW-0597">Phosphoprotein</keyword>
<evidence type="ECO:0000313" key="3">
    <source>
        <dbReference type="EMBL" id="MFC7064139.1"/>
    </source>
</evidence>
<dbReference type="PANTHER" id="PTHR44520">
    <property type="entry name" value="RESPONSE REGULATOR RCP1-RELATED"/>
    <property type="match status" value="1"/>
</dbReference>
<sequence>MDENINNVVVIIAEDDDGHAALIKKNLKRGGISNETMRFKNGEEVLDFLFKKGKGDQMQSGFSYLLLLDMRIPKVDGMEVLRQVKNDEVLRKMPVIMLTTTDDPTEINKCHEIGCNSYVVKPINYNDFIHVIQQLGIYIKIVKVPPMDEEQEVED</sequence>
<dbReference type="PROSITE" id="PS50110">
    <property type="entry name" value="RESPONSE_REGULATORY"/>
    <property type="match status" value="1"/>
</dbReference>
<organism evidence="3 4">
    <name type="scientific">Halobacillus seohaensis</name>
    <dbReference type="NCBI Taxonomy" id="447421"/>
    <lineage>
        <taxon>Bacteria</taxon>
        <taxon>Bacillati</taxon>
        <taxon>Bacillota</taxon>
        <taxon>Bacilli</taxon>
        <taxon>Bacillales</taxon>
        <taxon>Bacillaceae</taxon>
        <taxon>Halobacillus</taxon>
    </lineage>
</organism>
<accession>A0ABW2EP46</accession>